<evidence type="ECO:0000313" key="3">
    <source>
        <dbReference type="EMBL" id="JAA71132.1"/>
    </source>
</evidence>
<keyword evidence="2" id="KW-0732">Signal</keyword>
<reference evidence="3" key="1">
    <citation type="submission" date="2012-12" db="EMBL/GenBank/DDBJ databases">
        <title>Identification and characterization of a phenylalanine ammonia-lyase gene family in Isatis indigotica Fort.</title>
        <authorList>
            <person name="Liu Q."/>
            <person name="Chen J."/>
            <person name="Zhou X."/>
            <person name="Di P."/>
            <person name="Xiao Y."/>
            <person name="Xuan H."/>
            <person name="Zhang L."/>
            <person name="Chen W."/>
        </authorList>
    </citation>
    <scope>NUCLEOTIDE SEQUENCE</scope>
    <source>
        <tissue evidence="3">Salivary gland</tissue>
    </source>
</reference>
<dbReference type="AlphaFoldDB" id="A0A0K8RJ48"/>
<feature type="signal peptide" evidence="2">
    <location>
        <begin position="1"/>
        <end position="21"/>
    </location>
</feature>
<proteinExistence type="evidence at transcript level"/>
<organism evidence="3">
    <name type="scientific">Ixodes ricinus</name>
    <name type="common">Common tick</name>
    <name type="synonym">Acarus ricinus</name>
    <dbReference type="NCBI Taxonomy" id="34613"/>
    <lineage>
        <taxon>Eukaryota</taxon>
        <taxon>Metazoa</taxon>
        <taxon>Ecdysozoa</taxon>
        <taxon>Arthropoda</taxon>
        <taxon>Chelicerata</taxon>
        <taxon>Arachnida</taxon>
        <taxon>Acari</taxon>
        <taxon>Parasitiformes</taxon>
        <taxon>Ixodida</taxon>
        <taxon>Ixodoidea</taxon>
        <taxon>Ixodidae</taxon>
        <taxon>Ixodinae</taxon>
        <taxon>Ixodes</taxon>
    </lineage>
</organism>
<feature type="chain" id="PRO_5005517886" evidence="2">
    <location>
        <begin position="22"/>
        <end position="106"/>
    </location>
</feature>
<sequence length="106" mass="11740">MNIRRILAYFLFSVLLVLGDAQKSSEPASLKSPKNPKTATSSKTAEIQAKQARPKANTPDGTTSGSTVHRSRNMCDGEKETWLGTTLTRVHFKGTPGRYFNKMERP</sequence>
<protein>
    <submittedName>
        <fullName evidence="3">Putative isac anti-complement</fullName>
    </submittedName>
</protein>
<feature type="region of interest" description="Disordered" evidence="1">
    <location>
        <begin position="23"/>
        <end position="79"/>
    </location>
</feature>
<dbReference type="EMBL" id="GADI01002676">
    <property type="protein sequence ID" value="JAA71132.1"/>
    <property type="molecule type" value="mRNA"/>
</dbReference>
<feature type="compositionally biased region" description="Polar residues" evidence="1">
    <location>
        <begin position="59"/>
        <end position="68"/>
    </location>
</feature>
<name>A0A0K8RJ48_IXORI</name>
<accession>A0A0K8RJ48</accession>
<feature type="compositionally biased region" description="Polar residues" evidence="1">
    <location>
        <begin position="35"/>
        <end position="45"/>
    </location>
</feature>
<evidence type="ECO:0000256" key="1">
    <source>
        <dbReference type="SAM" id="MobiDB-lite"/>
    </source>
</evidence>
<evidence type="ECO:0000256" key="2">
    <source>
        <dbReference type="SAM" id="SignalP"/>
    </source>
</evidence>